<organism evidence="1 2">
    <name type="scientific">Ruminococcoides intestinihominis</name>
    <dbReference type="NCBI Taxonomy" id="3133161"/>
    <lineage>
        <taxon>Bacteria</taxon>
        <taxon>Bacillati</taxon>
        <taxon>Bacillota</taxon>
        <taxon>Clostridia</taxon>
        <taxon>Eubacteriales</taxon>
        <taxon>Oscillospiraceae</taxon>
        <taxon>Ruminococcoides</taxon>
    </lineage>
</organism>
<gene>
    <name evidence="1" type="ORF">ABFO16_02110</name>
</gene>
<proteinExistence type="predicted"/>
<reference evidence="1 2" key="1">
    <citation type="submission" date="2024-03" db="EMBL/GenBank/DDBJ databases">
        <title>Human intestinal bacterial collection.</title>
        <authorList>
            <person name="Pauvert C."/>
            <person name="Hitch T.C.A."/>
            <person name="Clavel T."/>
        </authorList>
    </citation>
    <scope>NUCLEOTIDE SEQUENCE [LARGE SCALE GENOMIC DNA]</scope>
    <source>
        <strain evidence="1 2">CLA-AP-H18</strain>
    </source>
</reference>
<accession>A0ABV1HSR5</accession>
<dbReference type="Proteomes" id="UP001478133">
    <property type="component" value="Unassembled WGS sequence"/>
</dbReference>
<sequence>MKQPNVELVREFLAEETPYEYDFKTLNQCLKDIDDPLERELVFKRRSTKVDDPDACELTMSIMCLLLMSKGHKVEGYEGRSIHLENGEIFDTDTANSFISVYKGSLMTCIPNYNELCDKHNITGSFSQEYENIFAHRDEFTLKNHNDELLEEFEKFAKLNHAIGNFVLGPKGVNAGDTYSKASRYIRTWEKFDRMDLFLQRVADNDMYDSWVKIYEDNFDDFYLESYYENVVRNENGTVDFGKSKLKSLDTDTLTERVKLTKQIIIDRGQKMVADLQQFVESL</sequence>
<name>A0ABV1HSR5_9FIRM</name>
<dbReference type="EMBL" id="JBBMFI010000004">
    <property type="protein sequence ID" value="MEQ2565028.1"/>
    <property type="molecule type" value="Genomic_DNA"/>
</dbReference>
<keyword evidence="2" id="KW-1185">Reference proteome</keyword>
<comment type="caution">
    <text evidence="1">The sequence shown here is derived from an EMBL/GenBank/DDBJ whole genome shotgun (WGS) entry which is preliminary data.</text>
</comment>
<protein>
    <submittedName>
        <fullName evidence="1">Uncharacterized protein</fullName>
    </submittedName>
</protein>
<dbReference type="RefSeq" id="WP_211148363.1">
    <property type="nucleotide sequence ID" value="NZ_JBBMEY010000006.1"/>
</dbReference>
<evidence type="ECO:0000313" key="2">
    <source>
        <dbReference type="Proteomes" id="UP001478133"/>
    </source>
</evidence>
<evidence type="ECO:0000313" key="1">
    <source>
        <dbReference type="EMBL" id="MEQ2565028.1"/>
    </source>
</evidence>